<name>A0A1C3XBH7_9HYPH</name>
<sequence length="287" mass="33432">MDKKGYSFSNLYNEYDRVMRLGDIEQAYVLLEAYLKQLDDPNAWMIYGQILLCLGHELAAKSIFRNCYEHAASIHIADVIHADCEATIAFVDDSRKLLYVAIPKCASTTVKNYFVRAIYSKDPYESSHDHLNNMMRVVKFREFNKKYSDYYKFTVVRPAQDRISSYFYGNILKGALKNNSWGLDALRGITTKPSLSQFLGDFFSYRKVFIDVRHHTDPINAYLPEKTSLDAIYSINQIDEVRSLIEDMYHVKLEASRLMIGAKATEDVHFSSEMVTFYERERQYIEL</sequence>
<dbReference type="InterPro" id="IPR011990">
    <property type="entry name" value="TPR-like_helical_dom_sf"/>
</dbReference>
<dbReference type="AlphaFoldDB" id="A0A1C3XBH7"/>
<dbReference type="GO" id="GO:0008146">
    <property type="term" value="F:sulfotransferase activity"/>
    <property type="evidence" value="ECO:0007669"/>
    <property type="project" value="InterPro"/>
</dbReference>
<dbReference type="RefSeq" id="WP_167376683.1">
    <property type="nucleotide sequence ID" value="NZ_FMAG01000013.1"/>
</dbReference>
<protein>
    <submittedName>
        <fullName evidence="1">Sulfotransferase family protein</fullName>
    </submittedName>
</protein>
<dbReference type="Pfam" id="PF03567">
    <property type="entry name" value="Sulfotransfer_2"/>
    <property type="match status" value="1"/>
</dbReference>
<dbReference type="InterPro" id="IPR005331">
    <property type="entry name" value="Sulfotransferase"/>
</dbReference>
<dbReference type="Proteomes" id="UP000199101">
    <property type="component" value="Unassembled WGS sequence"/>
</dbReference>
<evidence type="ECO:0000313" key="1">
    <source>
        <dbReference type="EMBL" id="SCB49324.1"/>
    </source>
</evidence>
<gene>
    <name evidence="1" type="ORF">GA0061103_0578</name>
</gene>
<organism evidence="1 2">
    <name type="scientific">Rhizobium multihospitium</name>
    <dbReference type="NCBI Taxonomy" id="410764"/>
    <lineage>
        <taxon>Bacteria</taxon>
        <taxon>Pseudomonadati</taxon>
        <taxon>Pseudomonadota</taxon>
        <taxon>Alphaproteobacteria</taxon>
        <taxon>Hyphomicrobiales</taxon>
        <taxon>Rhizobiaceae</taxon>
        <taxon>Rhizobium/Agrobacterium group</taxon>
        <taxon>Rhizobium</taxon>
    </lineage>
</organism>
<accession>A0A1C3XBH7</accession>
<reference evidence="2" key="1">
    <citation type="submission" date="2016-08" db="EMBL/GenBank/DDBJ databases">
        <authorList>
            <person name="Varghese N."/>
            <person name="Submissions Spin"/>
        </authorList>
    </citation>
    <scope>NUCLEOTIDE SEQUENCE [LARGE SCALE GENOMIC DNA]</scope>
    <source>
        <strain evidence="2">HAMBI 2975</strain>
    </source>
</reference>
<dbReference type="SUPFAM" id="SSF48452">
    <property type="entry name" value="TPR-like"/>
    <property type="match status" value="1"/>
</dbReference>
<keyword evidence="1" id="KW-0808">Transferase</keyword>
<dbReference type="GO" id="GO:0016020">
    <property type="term" value="C:membrane"/>
    <property type="evidence" value="ECO:0007669"/>
    <property type="project" value="InterPro"/>
</dbReference>
<dbReference type="EMBL" id="FMAG01000013">
    <property type="protein sequence ID" value="SCB49324.1"/>
    <property type="molecule type" value="Genomic_DNA"/>
</dbReference>
<keyword evidence="2" id="KW-1185">Reference proteome</keyword>
<dbReference type="STRING" id="410764.GA0061103_0578"/>
<evidence type="ECO:0000313" key="2">
    <source>
        <dbReference type="Proteomes" id="UP000199101"/>
    </source>
</evidence>
<proteinExistence type="predicted"/>